<dbReference type="InterPro" id="IPR036574">
    <property type="entry name" value="Scorpion_toxin-like_sf"/>
</dbReference>
<comment type="subcellular location">
    <subcellularLocation>
        <location evidence="1">Secreted</location>
    </subcellularLocation>
</comment>
<dbReference type="Gene3D" id="3.30.30.10">
    <property type="entry name" value="Knottin, scorpion toxin-like"/>
    <property type="match status" value="1"/>
</dbReference>
<evidence type="ECO:0000256" key="6">
    <source>
        <dbReference type="ARBA" id="ARBA00022940"/>
    </source>
</evidence>
<keyword evidence="3" id="KW-0929">Antimicrobial</keyword>
<evidence type="ECO:0000256" key="8">
    <source>
        <dbReference type="ARBA" id="ARBA00023157"/>
    </source>
</evidence>
<dbReference type="RefSeq" id="XP_028142492.1">
    <property type="nucleotide sequence ID" value="XM_028286691.1"/>
</dbReference>
<dbReference type="CDD" id="cd21806">
    <property type="entry name" value="DEFL_defensin-like"/>
    <property type="match status" value="1"/>
</dbReference>
<dbReference type="AlphaFoldDB" id="A0A6P7G656"/>
<accession>A0A6P7G656</accession>
<dbReference type="Pfam" id="PF01097">
    <property type="entry name" value="Defensin_2"/>
    <property type="match status" value="1"/>
</dbReference>
<protein>
    <submittedName>
        <fullName evidence="11">Tenecin-1-like</fullName>
    </submittedName>
</protein>
<dbReference type="SUPFAM" id="SSF57095">
    <property type="entry name" value="Scorpion toxin-like"/>
    <property type="match status" value="1"/>
</dbReference>
<feature type="domain" description="Invertebrate defensins family profile" evidence="10">
    <location>
        <begin position="44"/>
        <end position="87"/>
    </location>
</feature>
<dbReference type="InParanoid" id="A0A6P7G656"/>
<dbReference type="OrthoDB" id="10038290at2759"/>
<dbReference type="GO" id="GO:0006959">
    <property type="term" value="P:humoral immune response"/>
    <property type="evidence" value="ECO:0007669"/>
    <property type="project" value="TreeGrafter"/>
</dbReference>
<dbReference type="InterPro" id="IPR001542">
    <property type="entry name" value="Defensin_invertebrate/fungal"/>
</dbReference>
<evidence type="ECO:0000313" key="11">
    <source>
        <dbReference type="RefSeq" id="XP_028142492.1"/>
    </source>
</evidence>
<evidence type="ECO:0000256" key="1">
    <source>
        <dbReference type="ARBA" id="ARBA00004613"/>
    </source>
</evidence>
<keyword evidence="7" id="KW-0044">Antibiotic</keyword>
<dbReference type="KEGG" id="dvv:114336335"/>
<keyword evidence="9" id="KW-0732">Signal</keyword>
<evidence type="ECO:0000256" key="7">
    <source>
        <dbReference type="ARBA" id="ARBA00023022"/>
    </source>
</evidence>
<proteinExistence type="predicted"/>
<keyword evidence="6" id="KW-0211">Defensin</keyword>
<name>A0A6P7G656_DIAVI</name>
<dbReference type="GO" id="GO:0050830">
    <property type="term" value="P:defense response to Gram-positive bacterium"/>
    <property type="evidence" value="ECO:0007669"/>
    <property type="project" value="UniProtKB-ARBA"/>
</dbReference>
<dbReference type="PANTHER" id="PTHR13645">
    <property type="entry name" value="DEFENSIN"/>
    <property type="match status" value="1"/>
</dbReference>
<evidence type="ECO:0000256" key="9">
    <source>
        <dbReference type="SAM" id="SignalP"/>
    </source>
</evidence>
<evidence type="ECO:0000259" key="10">
    <source>
        <dbReference type="PROSITE" id="PS51378"/>
    </source>
</evidence>
<evidence type="ECO:0000256" key="5">
    <source>
        <dbReference type="ARBA" id="ARBA00022859"/>
    </source>
</evidence>
<keyword evidence="2" id="KW-0964">Secreted</keyword>
<gene>
    <name evidence="11" type="primary">LOC114336335</name>
</gene>
<evidence type="ECO:0000256" key="4">
    <source>
        <dbReference type="ARBA" id="ARBA00022588"/>
    </source>
</evidence>
<feature type="chain" id="PRO_5027559968" evidence="9">
    <location>
        <begin position="20"/>
        <end position="87"/>
    </location>
</feature>
<keyword evidence="5" id="KW-0391">Immunity</keyword>
<dbReference type="GO" id="GO:0005615">
    <property type="term" value="C:extracellular space"/>
    <property type="evidence" value="ECO:0007669"/>
    <property type="project" value="TreeGrafter"/>
</dbReference>
<reference evidence="11" key="1">
    <citation type="submission" date="2025-08" db="UniProtKB">
        <authorList>
            <consortium name="RefSeq"/>
        </authorList>
    </citation>
    <scope>IDENTIFICATION</scope>
    <source>
        <tissue evidence="11">Whole insect</tissue>
    </source>
</reference>
<dbReference type="PANTHER" id="PTHR13645:SF0">
    <property type="entry name" value="DEFENSIN"/>
    <property type="match status" value="1"/>
</dbReference>
<evidence type="ECO:0000256" key="2">
    <source>
        <dbReference type="ARBA" id="ARBA00022525"/>
    </source>
</evidence>
<dbReference type="FunCoup" id="A0A6P7G656">
    <property type="interactions" value="70"/>
</dbReference>
<sequence length="87" mass="9616">MKNIIVSFFVICLIASVFASPARISFKDVDQHVKNQQGHGRFKRFTCDVLSVEAKGVALKDSACALHCLSLGKRGGWCNDQKVCNCR</sequence>
<keyword evidence="8" id="KW-1015">Disulfide bond</keyword>
<dbReference type="FunFam" id="3.30.30.10:FF:000005">
    <property type="entry name" value="Defensin"/>
    <property type="match status" value="1"/>
</dbReference>
<evidence type="ECO:0000256" key="3">
    <source>
        <dbReference type="ARBA" id="ARBA00022529"/>
    </source>
</evidence>
<keyword evidence="4" id="KW-0399">Innate immunity</keyword>
<dbReference type="GO" id="GO:0045087">
    <property type="term" value="P:innate immune response"/>
    <property type="evidence" value="ECO:0007669"/>
    <property type="project" value="UniProtKB-KW"/>
</dbReference>
<organism evidence="11">
    <name type="scientific">Diabrotica virgifera virgifera</name>
    <name type="common">western corn rootworm</name>
    <dbReference type="NCBI Taxonomy" id="50390"/>
    <lineage>
        <taxon>Eukaryota</taxon>
        <taxon>Metazoa</taxon>
        <taxon>Ecdysozoa</taxon>
        <taxon>Arthropoda</taxon>
        <taxon>Hexapoda</taxon>
        <taxon>Insecta</taxon>
        <taxon>Pterygota</taxon>
        <taxon>Neoptera</taxon>
        <taxon>Endopterygota</taxon>
        <taxon>Coleoptera</taxon>
        <taxon>Polyphaga</taxon>
        <taxon>Cucujiformia</taxon>
        <taxon>Chrysomeloidea</taxon>
        <taxon>Chrysomelidae</taxon>
        <taxon>Galerucinae</taxon>
        <taxon>Diabroticina</taxon>
        <taxon>Diabroticites</taxon>
        <taxon>Diabrotica</taxon>
    </lineage>
</organism>
<dbReference type="PROSITE" id="PS51378">
    <property type="entry name" value="INVERT_DEFENSINS"/>
    <property type="match status" value="1"/>
</dbReference>
<feature type="signal peptide" evidence="9">
    <location>
        <begin position="1"/>
        <end position="19"/>
    </location>
</feature>